<dbReference type="GO" id="GO:0009401">
    <property type="term" value="P:phosphoenolpyruvate-dependent sugar phosphotransferase system"/>
    <property type="evidence" value="ECO:0007669"/>
    <property type="project" value="UniProtKB-KW"/>
</dbReference>
<evidence type="ECO:0000313" key="8">
    <source>
        <dbReference type="Proteomes" id="UP000062260"/>
    </source>
</evidence>
<dbReference type="NCBIfam" id="TIGR00830">
    <property type="entry name" value="PTBA"/>
    <property type="match status" value="1"/>
</dbReference>
<evidence type="ECO:0000256" key="1">
    <source>
        <dbReference type="ARBA" id="ARBA00004496"/>
    </source>
</evidence>
<dbReference type="PROSITE" id="PS00371">
    <property type="entry name" value="PTS_EIIA_TYPE_1_HIS"/>
    <property type="match status" value="1"/>
</dbReference>
<evidence type="ECO:0000313" key="7">
    <source>
        <dbReference type="EMBL" id="AMB98765.1"/>
    </source>
</evidence>
<keyword evidence="8" id="KW-1185">Reference proteome</keyword>
<evidence type="ECO:0000256" key="2">
    <source>
        <dbReference type="ARBA" id="ARBA00022448"/>
    </source>
</evidence>
<dbReference type="STRING" id="128944.AWM75_01590"/>
<dbReference type="EMBL" id="CP014163">
    <property type="protein sequence ID" value="AMB98765.1"/>
    <property type="molecule type" value="Genomic_DNA"/>
</dbReference>
<keyword evidence="3" id="KW-0762">Sugar transport</keyword>
<reference evidence="8" key="2">
    <citation type="submission" date="2016-01" db="EMBL/GenBank/DDBJ databases">
        <title>Six Aerococcus type strain genome sequencing and assembly using PacBio and Illumina Hiseq.</title>
        <authorList>
            <person name="Carkaci D."/>
            <person name="Dargis R."/>
            <person name="Nielsen X.C."/>
            <person name="Skovgaard O."/>
            <person name="Fuursted K."/>
            <person name="Christensen J.J."/>
        </authorList>
    </citation>
    <scope>NUCLEOTIDE SEQUENCE [LARGE SCALE GENOMIC DNA]</scope>
    <source>
        <strain evidence="8">CCUG42038B</strain>
    </source>
</reference>
<dbReference type="InterPro" id="IPR011055">
    <property type="entry name" value="Dup_hybrid_motif"/>
</dbReference>
<dbReference type="AlphaFoldDB" id="A0A0X8FK34"/>
<evidence type="ECO:0000256" key="4">
    <source>
        <dbReference type="ARBA" id="ARBA00022679"/>
    </source>
</evidence>
<dbReference type="InterPro" id="IPR001127">
    <property type="entry name" value="PTS_EIIA_1_perm"/>
</dbReference>
<proteinExistence type="predicted"/>
<accession>A0A0X8FK34</accession>
<dbReference type="RefSeq" id="WP_067977451.1">
    <property type="nucleotide sequence ID" value="NZ_CP014163.1"/>
</dbReference>
<evidence type="ECO:0000256" key="5">
    <source>
        <dbReference type="ARBA" id="ARBA00022683"/>
    </source>
</evidence>
<evidence type="ECO:0000256" key="6">
    <source>
        <dbReference type="ARBA" id="ARBA00022777"/>
    </source>
</evidence>
<dbReference type="GO" id="GO:0005737">
    <property type="term" value="C:cytoplasm"/>
    <property type="evidence" value="ECO:0007669"/>
    <property type="project" value="UniProtKB-SubCell"/>
</dbReference>
<dbReference type="Pfam" id="PF00358">
    <property type="entry name" value="PTS_EIIA_1"/>
    <property type="match status" value="1"/>
</dbReference>
<dbReference type="Gene3D" id="2.70.70.10">
    <property type="entry name" value="Glucose Permease (Domain IIA)"/>
    <property type="match status" value="1"/>
</dbReference>
<comment type="subcellular location">
    <subcellularLocation>
        <location evidence="1">Cytoplasm</location>
    </subcellularLocation>
</comment>
<evidence type="ECO:0000256" key="3">
    <source>
        <dbReference type="ARBA" id="ARBA00022597"/>
    </source>
</evidence>
<dbReference type="OrthoDB" id="9769191at2"/>
<sequence>MFNFLKTRKNKLANQLNIKNHVQLDQLYAVGQGKIMAIEEVNDQIFSQKLLGDGYGLYPDCNQVYAPLAGEIGQIFPSRHALSIVSASGLEILVHMGVETASLDGEAYQLLVEEGQQVEVGDQLVEMDCNQLVQLDFDPTICVIIHSTFSETCLDPNLGQMVEAGDHVASIVSYPDI</sequence>
<keyword evidence="2" id="KW-0813">Transport</keyword>
<dbReference type="PANTHER" id="PTHR45008">
    <property type="entry name" value="PTS SYSTEM GLUCOSE-SPECIFIC EIIA COMPONENT"/>
    <property type="match status" value="1"/>
</dbReference>
<reference evidence="7 8" key="1">
    <citation type="journal article" date="2016" name="Genome Announc.">
        <title>Complete Genome Sequences of Aerococcus christensenii CCUG 28831T, Aerococcus sanguinicola CCUG 43001T, Aerococcus urinae CCUG 36881T, Aerococcus urinaeequi CCUG 28094T, Aerococcus urinaehominis CCUG 42038 BT, and Aerococcus viridans CCUG 4311T.</title>
        <authorList>
            <person name="Carkaci D."/>
            <person name="Dargis R."/>
            <person name="Nielsen X.C."/>
            <person name="Skovgaard O."/>
            <person name="Fuursted K."/>
            <person name="Christensen J.J."/>
        </authorList>
    </citation>
    <scope>NUCLEOTIDE SEQUENCE [LARGE SCALE GENOMIC DNA]</scope>
    <source>
        <strain evidence="7 8">CCUG42038B</strain>
    </source>
</reference>
<protein>
    <submittedName>
        <fullName evidence="7">Uncharacterized protein</fullName>
    </submittedName>
</protein>
<gene>
    <name evidence="7" type="ORF">AWM75_01590</name>
</gene>
<dbReference type="SUPFAM" id="SSF51261">
    <property type="entry name" value="Duplicated hybrid motif"/>
    <property type="match status" value="1"/>
</dbReference>
<keyword evidence="4" id="KW-0808">Transferase</keyword>
<dbReference type="GO" id="GO:0016301">
    <property type="term" value="F:kinase activity"/>
    <property type="evidence" value="ECO:0007669"/>
    <property type="project" value="UniProtKB-KW"/>
</dbReference>
<dbReference type="Proteomes" id="UP000062260">
    <property type="component" value="Chromosome"/>
</dbReference>
<dbReference type="KEGG" id="auh:AWM75_01590"/>
<dbReference type="InterPro" id="IPR050890">
    <property type="entry name" value="PTS_EIIA_component"/>
</dbReference>
<organism evidence="7 8">
    <name type="scientific">Aerococcus urinaehominis</name>
    <dbReference type="NCBI Taxonomy" id="128944"/>
    <lineage>
        <taxon>Bacteria</taxon>
        <taxon>Bacillati</taxon>
        <taxon>Bacillota</taxon>
        <taxon>Bacilli</taxon>
        <taxon>Lactobacillales</taxon>
        <taxon>Aerococcaceae</taxon>
        <taxon>Aerococcus</taxon>
    </lineage>
</organism>
<dbReference type="PANTHER" id="PTHR45008:SF1">
    <property type="entry name" value="PTS SYSTEM GLUCOSE-SPECIFIC EIIA COMPONENT"/>
    <property type="match status" value="1"/>
</dbReference>
<keyword evidence="6" id="KW-0418">Kinase</keyword>
<keyword evidence="5" id="KW-0598">Phosphotransferase system</keyword>
<name>A0A0X8FK34_9LACT</name>
<dbReference type="PROSITE" id="PS51093">
    <property type="entry name" value="PTS_EIIA_TYPE_1"/>
    <property type="match status" value="1"/>
</dbReference>